<dbReference type="InterPro" id="IPR042007">
    <property type="entry name" value="Sortase_A"/>
</dbReference>
<protein>
    <submittedName>
        <fullName evidence="4">Sortase A</fullName>
        <ecNumber evidence="4">3.4.22.70</ecNumber>
    </submittedName>
</protein>
<dbReference type="RefSeq" id="WP_210060741.1">
    <property type="nucleotide sequence ID" value="NZ_JAGGLJ010000008.1"/>
</dbReference>
<name>A0ABS4KDT4_9FIRM</name>
<gene>
    <name evidence="4" type="ORF">J2Z71_000979</name>
</gene>
<sequence>MKKFISPLLLILGISLILIPKLNDLYINNNSKKTLNNSYNKIKNSELQNENINNINNLEIDDANILLTIKSLFSEKNNNDIIGILYIPDIDTKLPIFNEPTNENLMTGTSIVNTNQQMGQLNYTLIGHYSKNKSVLFGALMDIEINSPIFISDGSNLYKYKTVETLVVDDTEVSMISIDKYSDPTISLMTCYYSSKTGKRFFVIGKLEEVSDLDKNQYNLIFN</sequence>
<keyword evidence="5" id="KW-1185">Reference proteome</keyword>
<keyword evidence="3" id="KW-0788">Thiol protease</keyword>
<organism evidence="4 5">
    <name type="scientific">Peptoniphilus stercorisuis</name>
    <dbReference type="NCBI Taxonomy" id="1436965"/>
    <lineage>
        <taxon>Bacteria</taxon>
        <taxon>Bacillati</taxon>
        <taxon>Bacillota</taxon>
        <taxon>Tissierellia</taxon>
        <taxon>Tissierellales</taxon>
        <taxon>Peptoniphilaceae</taxon>
        <taxon>Peptoniphilus</taxon>
    </lineage>
</organism>
<proteinExistence type="predicted"/>
<dbReference type="GO" id="GO:0016787">
    <property type="term" value="F:hydrolase activity"/>
    <property type="evidence" value="ECO:0007669"/>
    <property type="project" value="UniProtKB-KW"/>
</dbReference>
<evidence type="ECO:0000256" key="3">
    <source>
        <dbReference type="ARBA" id="ARBA00022807"/>
    </source>
</evidence>
<dbReference type="Gene3D" id="2.40.260.10">
    <property type="entry name" value="Sortase"/>
    <property type="match status" value="1"/>
</dbReference>
<comment type="caution">
    <text evidence="4">The sequence shown here is derived from an EMBL/GenBank/DDBJ whole genome shotgun (WGS) entry which is preliminary data.</text>
</comment>
<dbReference type="Proteomes" id="UP001519306">
    <property type="component" value="Unassembled WGS sequence"/>
</dbReference>
<evidence type="ECO:0000313" key="4">
    <source>
        <dbReference type="EMBL" id="MBP2025446.1"/>
    </source>
</evidence>
<dbReference type="EMBL" id="JAGGLJ010000008">
    <property type="protein sequence ID" value="MBP2025446.1"/>
    <property type="molecule type" value="Genomic_DNA"/>
</dbReference>
<evidence type="ECO:0000256" key="1">
    <source>
        <dbReference type="ARBA" id="ARBA00022670"/>
    </source>
</evidence>
<dbReference type="InterPro" id="IPR023365">
    <property type="entry name" value="Sortase_dom-sf"/>
</dbReference>
<evidence type="ECO:0000313" key="5">
    <source>
        <dbReference type="Proteomes" id="UP001519306"/>
    </source>
</evidence>
<accession>A0ABS4KDT4</accession>
<evidence type="ECO:0000256" key="2">
    <source>
        <dbReference type="ARBA" id="ARBA00022801"/>
    </source>
</evidence>
<dbReference type="EC" id="3.4.22.70" evidence="4"/>
<dbReference type="InterPro" id="IPR005754">
    <property type="entry name" value="Sortase"/>
</dbReference>
<reference evidence="4 5" key="1">
    <citation type="submission" date="2021-03" db="EMBL/GenBank/DDBJ databases">
        <title>Genomic Encyclopedia of Type Strains, Phase IV (KMG-IV): sequencing the most valuable type-strain genomes for metagenomic binning, comparative biology and taxonomic classification.</title>
        <authorList>
            <person name="Goeker M."/>
        </authorList>
    </citation>
    <scope>NUCLEOTIDE SEQUENCE [LARGE SCALE GENOMIC DNA]</scope>
    <source>
        <strain evidence="4 5">DSM 27563</strain>
    </source>
</reference>
<dbReference type="SUPFAM" id="SSF63817">
    <property type="entry name" value="Sortase"/>
    <property type="match status" value="1"/>
</dbReference>
<dbReference type="CDD" id="cd06165">
    <property type="entry name" value="Sortase_A"/>
    <property type="match status" value="1"/>
</dbReference>
<dbReference type="NCBIfam" id="TIGR01076">
    <property type="entry name" value="sortase_fam"/>
    <property type="match status" value="1"/>
</dbReference>
<keyword evidence="1" id="KW-0645">Protease</keyword>
<keyword evidence="2 4" id="KW-0378">Hydrolase</keyword>
<dbReference type="Pfam" id="PF04203">
    <property type="entry name" value="Sortase"/>
    <property type="match status" value="1"/>
</dbReference>